<dbReference type="GO" id="GO:0035999">
    <property type="term" value="P:tetrahydrofolate interconversion"/>
    <property type="evidence" value="ECO:0007669"/>
    <property type="project" value="UniProtKB-UniPathway"/>
</dbReference>
<evidence type="ECO:0000256" key="4">
    <source>
        <dbReference type="ARBA" id="ARBA00022605"/>
    </source>
</evidence>
<evidence type="ECO:0000256" key="6">
    <source>
        <dbReference type="ARBA" id="ARBA00022827"/>
    </source>
</evidence>
<evidence type="ECO:0000256" key="9">
    <source>
        <dbReference type="ARBA" id="ARBA00023167"/>
    </source>
</evidence>
<dbReference type="OrthoDB" id="9812555at2"/>
<keyword evidence="5 12" id="KW-0285">Flavoprotein</keyword>
<evidence type="ECO:0000256" key="8">
    <source>
        <dbReference type="ARBA" id="ARBA00023027"/>
    </source>
</evidence>
<dbReference type="InterPro" id="IPR029041">
    <property type="entry name" value="FAD-linked_oxidoreductase-like"/>
</dbReference>
<dbReference type="Pfam" id="PF02219">
    <property type="entry name" value="MTHFR"/>
    <property type="match status" value="1"/>
</dbReference>
<dbReference type="AlphaFoldDB" id="A0A3R5Y7I8"/>
<name>A0A3R5Y7I8_9BACT</name>
<sequence length="282" mass="31757">MKIIDIINSKRTISFEFFPPKKEEAESVLFDTISQLKKYSPDFVSVTYGAGGSTTEKTVEWIRRTRVDYGLEVMMHLTCVAATCEVIKSVTSELDSIGVKNILALRGDVPLEMNTDEISKEFEYASDLVNFLKKSGDYSVGVACYPEGHVQTKNIDKELEHLKLKQELGADFAITQLFFVNDYFYRFIEKCEKAGITIPIIAGVMPITNISQVIRFTQMCGVEVPVSIISAMEGRSEEDMFSLGVDYAVEQCADLWKNGVRGVHFYTLNRSGATEEVLKRLF</sequence>
<keyword evidence="6 12" id="KW-0274">FAD</keyword>
<dbReference type="GO" id="GO:0106312">
    <property type="term" value="F:methylenetetrahydrofolate reductase (NADH) activity"/>
    <property type="evidence" value="ECO:0007669"/>
    <property type="project" value="UniProtKB-EC"/>
</dbReference>
<evidence type="ECO:0000313" key="13">
    <source>
        <dbReference type="EMBL" id="QAR33625.1"/>
    </source>
</evidence>
<evidence type="ECO:0000256" key="2">
    <source>
        <dbReference type="ARBA" id="ARBA00004777"/>
    </source>
</evidence>
<dbReference type="NCBIfam" id="TIGR00676">
    <property type="entry name" value="fadh2"/>
    <property type="match status" value="1"/>
</dbReference>
<dbReference type="RefSeq" id="WP_128466911.1">
    <property type="nucleotide sequence ID" value="NZ_CP035108.1"/>
</dbReference>
<dbReference type="GO" id="GO:0009086">
    <property type="term" value="P:methionine biosynthetic process"/>
    <property type="evidence" value="ECO:0007669"/>
    <property type="project" value="UniProtKB-KW"/>
</dbReference>
<protein>
    <recommendedName>
        <fullName evidence="12">Methylenetetrahydrofolate reductase</fullName>
        <ecNumber evidence="12">1.5.1.54</ecNumber>
    </recommendedName>
</protein>
<dbReference type="InterPro" id="IPR004620">
    <property type="entry name" value="MTHF_reductase_bac"/>
</dbReference>
<evidence type="ECO:0000256" key="5">
    <source>
        <dbReference type="ARBA" id="ARBA00022630"/>
    </source>
</evidence>
<comment type="pathway">
    <text evidence="2 12">One-carbon metabolism; tetrahydrofolate interconversion.</text>
</comment>
<dbReference type="GO" id="GO:0005829">
    <property type="term" value="C:cytosol"/>
    <property type="evidence" value="ECO:0007669"/>
    <property type="project" value="InterPro"/>
</dbReference>
<evidence type="ECO:0000256" key="7">
    <source>
        <dbReference type="ARBA" id="ARBA00023002"/>
    </source>
</evidence>
<comment type="similarity">
    <text evidence="3 12">Belongs to the methylenetetrahydrofolate reductase family.</text>
</comment>
<dbReference type="Gene3D" id="3.20.20.220">
    <property type="match status" value="1"/>
</dbReference>
<dbReference type="PANTHER" id="PTHR45754:SF3">
    <property type="entry name" value="METHYLENETETRAHYDROFOLATE REDUCTASE (NADPH)"/>
    <property type="match status" value="1"/>
</dbReference>
<keyword evidence="8" id="KW-0520">NAD</keyword>
<dbReference type="CDD" id="cd00537">
    <property type="entry name" value="MTHFR"/>
    <property type="match status" value="1"/>
</dbReference>
<dbReference type="InterPro" id="IPR003171">
    <property type="entry name" value="Mehydrof_redctse-like"/>
</dbReference>
<keyword evidence="9" id="KW-0486">Methionine biosynthesis</keyword>
<dbReference type="EMBL" id="CP035108">
    <property type="protein sequence ID" value="QAR33625.1"/>
    <property type="molecule type" value="Genomic_DNA"/>
</dbReference>
<evidence type="ECO:0000256" key="10">
    <source>
        <dbReference type="ARBA" id="ARBA00034478"/>
    </source>
</evidence>
<keyword evidence="7 12" id="KW-0560">Oxidoreductase</keyword>
<dbReference type="KEGG" id="gtl:EP073_09495"/>
<organism evidence="13 14">
    <name type="scientific">Geovibrio thiophilus</name>
    <dbReference type="NCBI Taxonomy" id="139438"/>
    <lineage>
        <taxon>Bacteria</taxon>
        <taxon>Pseudomonadati</taxon>
        <taxon>Deferribacterota</taxon>
        <taxon>Deferribacteres</taxon>
        <taxon>Deferribacterales</taxon>
        <taxon>Geovibrionaceae</taxon>
        <taxon>Geovibrio</taxon>
    </lineage>
</organism>
<dbReference type="Proteomes" id="UP000287502">
    <property type="component" value="Chromosome"/>
</dbReference>
<dbReference type="GO" id="GO:0071949">
    <property type="term" value="F:FAD binding"/>
    <property type="evidence" value="ECO:0007669"/>
    <property type="project" value="TreeGrafter"/>
</dbReference>
<dbReference type="EC" id="1.5.1.54" evidence="12"/>
<evidence type="ECO:0000256" key="11">
    <source>
        <dbReference type="ARBA" id="ARBA00048628"/>
    </source>
</evidence>
<keyword evidence="4" id="KW-0028">Amino-acid biosynthesis</keyword>
<dbReference type="SUPFAM" id="SSF51730">
    <property type="entry name" value="FAD-linked oxidoreductase"/>
    <property type="match status" value="1"/>
</dbReference>
<gene>
    <name evidence="13" type="primary">metF</name>
    <name evidence="13" type="ORF">EP073_09495</name>
</gene>
<dbReference type="UniPathway" id="UPA00193"/>
<keyword evidence="14" id="KW-1185">Reference proteome</keyword>
<evidence type="ECO:0000313" key="14">
    <source>
        <dbReference type="Proteomes" id="UP000287502"/>
    </source>
</evidence>
<proteinExistence type="inferred from homology"/>
<evidence type="ECO:0000256" key="3">
    <source>
        <dbReference type="ARBA" id="ARBA00006743"/>
    </source>
</evidence>
<reference evidence="13 14" key="1">
    <citation type="submission" date="2019-01" db="EMBL/GenBank/DDBJ databases">
        <title>Geovibrio thiophilus DSM 11263, complete genome.</title>
        <authorList>
            <person name="Spring S."/>
            <person name="Bunk B."/>
            <person name="Sproer C."/>
        </authorList>
    </citation>
    <scope>NUCLEOTIDE SEQUENCE [LARGE SCALE GENOMIC DNA]</scope>
    <source>
        <strain evidence="13 14">DSM 11263</strain>
    </source>
</reference>
<evidence type="ECO:0000256" key="1">
    <source>
        <dbReference type="ARBA" id="ARBA00001974"/>
    </source>
</evidence>
<comment type="catalytic activity">
    <reaction evidence="11">
        <text>(6S)-5-methyl-5,6,7,8-tetrahydrofolate + NAD(+) = (6R)-5,10-methylene-5,6,7,8-tetrahydrofolate + NADH + H(+)</text>
        <dbReference type="Rhea" id="RHEA:19821"/>
        <dbReference type="ChEBI" id="CHEBI:15378"/>
        <dbReference type="ChEBI" id="CHEBI:15636"/>
        <dbReference type="ChEBI" id="CHEBI:18608"/>
        <dbReference type="ChEBI" id="CHEBI:57540"/>
        <dbReference type="ChEBI" id="CHEBI:57945"/>
        <dbReference type="EC" id="1.5.1.54"/>
    </reaction>
    <physiologicalReaction direction="right-to-left" evidence="11">
        <dbReference type="Rhea" id="RHEA:19823"/>
    </physiologicalReaction>
</comment>
<accession>A0A3R5Y7I8</accession>
<dbReference type="PANTHER" id="PTHR45754">
    <property type="entry name" value="METHYLENETETRAHYDROFOLATE REDUCTASE"/>
    <property type="match status" value="1"/>
</dbReference>
<evidence type="ECO:0000256" key="12">
    <source>
        <dbReference type="RuleBase" id="RU003862"/>
    </source>
</evidence>
<comment type="pathway">
    <text evidence="10">Amino-acid biosynthesis; L-methionine biosynthesis via de novo pathway.</text>
</comment>
<comment type="cofactor">
    <cofactor evidence="1 12">
        <name>FAD</name>
        <dbReference type="ChEBI" id="CHEBI:57692"/>
    </cofactor>
</comment>